<organism evidence="1">
    <name type="scientific">gut metagenome</name>
    <dbReference type="NCBI Taxonomy" id="749906"/>
    <lineage>
        <taxon>unclassified sequences</taxon>
        <taxon>metagenomes</taxon>
        <taxon>organismal metagenomes</taxon>
    </lineage>
</organism>
<evidence type="ECO:0000313" key="1">
    <source>
        <dbReference type="EMBL" id="EJX05018.1"/>
    </source>
</evidence>
<name>J9GR77_9ZZZZ</name>
<accession>J9GR77</accession>
<gene>
    <name evidence="1" type="ORF">EVA_06872</name>
</gene>
<dbReference type="AlphaFoldDB" id="J9GR77"/>
<proteinExistence type="predicted"/>
<reference evidence="1" key="1">
    <citation type="journal article" date="2012" name="PLoS ONE">
        <title>Gene sets for utilization of primary and secondary nutrition supplies in the distal gut of endangered iberian lynx.</title>
        <authorList>
            <person name="Alcaide M."/>
            <person name="Messina E."/>
            <person name="Richter M."/>
            <person name="Bargiela R."/>
            <person name="Peplies J."/>
            <person name="Huws S.A."/>
            <person name="Newbold C.J."/>
            <person name="Golyshin P.N."/>
            <person name="Simon M.A."/>
            <person name="Lopez G."/>
            <person name="Yakimov M.M."/>
            <person name="Ferrer M."/>
        </authorList>
    </citation>
    <scope>NUCLEOTIDE SEQUENCE</scope>
</reference>
<sequence>MLHFTIINFLLTLINTFHLVTKQLSYRLTCTLLVIKRTEHFVHFLDFISVERKVSTDMISHITDLVLPLCSQFYTIRINNSVIDFRCRQA</sequence>
<protein>
    <submittedName>
        <fullName evidence="1">Uncharacterized protein</fullName>
    </submittedName>
</protein>
<dbReference type="EMBL" id="AMCI01001607">
    <property type="protein sequence ID" value="EJX05018.1"/>
    <property type="molecule type" value="Genomic_DNA"/>
</dbReference>
<comment type="caution">
    <text evidence="1">The sequence shown here is derived from an EMBL/GenBank/DDBJ whole genome shotgun (WGS) entry which is preliminary data.</text>
</comment>